<organism evidence="2 3">
    <name type="scientific">Synaphobranchus kaupii</name>
    <name type="common">Kaup's arrowtooth eel</name>
    <dbReference type="NCBI Taxonomy" id="118154"/>
    <lineage>
        <taxon>Eukaryota</taxon>
        <taxon>Metazoa</taxon>
        <taxon>Chordata</taxon>
        <taxon>Craniata</taxon>
        <taxon>Vertebrata</taxon>
        <taxon>Euteleostomi</taxon>
        <taxon>Actinopterygii</taxon>
        <taxon>Neopterygii</taxon>
        <taxon>Teleostei</taxon>
        <taxon>Anguilliformes</taxon>
        <taxon>Synaphobranchidae</taxon>
        <taxon>Synaphobranchus</taxon>
    </lineage>
</organism>
<feature type="region of interest" description="Disordered" evidence="1">
    <location>
        <begin position="1"/>
        <end position="36"/>
    </location>
</feature>
<sequence>MTGSSDGDSEADLKFQQSLAAGGKRGRRRGDTAGRLKRLETRVDNQLKRRLLHLPQLPAASAVVWHQGAEKKDGYPGRFNRR</sequence>
<evidence type="ECO:0000256" key="1">
    <source>
        <dbReference type="SAM" id="MobiDB-lite"/>
    </source>
</evidence>
<gene>
    <name evidence="2" type="ORF">SKAU_G00266430</name>
</gene>
<protein>
    <submittedName>
        <fullName evidence="2">Uncharacterized protein</fullName>
    </submittedName>
</protein>
<name>A0A9Q1EZA9_SYNKA</name>
<evidence type="ECO:0000313" key="3">
    <source>
        <dbReference type="Proteomes" id="UP001152622"/>
    </source>
</evidence>
<dbReference type="Proteomes" id="UP001152622">
    <property type="component" value="Chromosome 10"/>
</dbReference>
<evidence type="ECO:0000313" key="2">
    <source>
        <dbReference type="EMBL" id="KAJ8348054.1"/>
    </source>
</evidence>
<accession>A0A9Q1EZA9</accession>
<keyword evidence="3" id="KW-1185">Reference proteome</keyword>
<reference evidence="2" key="1">
    <citation type="journal article" date="2023" name="Science">
        <title>Genome structures resolve the early diversification of teleost fishes.</title>
        <authorList>
            <person name="Parey E."/>
            <person name="Louis A."/>
            <person name="Montfort J."/>
            <person name="Bouchez O."/>
            <person name="Roques C."/>
            <person name="Iampietro C."/>
            <person name="Lluch J."/>
            <person name="Castinel A."/>
            <person name="Donnadieu C."/>
            <person name="Desvignes T."/>
            <person name="Floi Bucao C."/>
            <person name="Jouanno E."/>
            <person name="Wen M."/>
            <person name="Mejri S."/>
            <person name="Dirks R."/>
            <person name="Jansen H."/>
            <person name="Henkel C."/>
            <person name="Chen W.J."/>
            <person name="Zahm M."/>
            <person name="Cabau C."/>
            <person name="Klopp C."/>
            <person name="Thompson A.W."/>
            <person name="Robinson-Rechavi M."/>
            <person name="Braasch I."/>
            <person name="Lecointre G."/>
            <person name="Bobe J."/>
            <person name="Postlethwait J.H."/>
            <person name="Berthelot C."/>
            <person name="Roest Crollius H."/>
            <person name="Guiguen Y."/>
        </authorList>
    </citation>
    <scope>NUCLEOTIDE SEQUENCE</scope>
    <source>
        <strain evidence="2">WJC10195</strain>
    </source>
</reference>
<comment type="caution">
    <text evidence="2">The sequence shown here is derived from an EMBL/GenBank/DDBJ whole genome shotgun (WGS) entry which is preliminary data.</text>
</comment>
<dbReference type="EMBL" id="JAINUF010000010">
    <property type="protein sequence ID" value="KAJ8348054.1"/>
    <property type="molecule type" value="Genomic_DNA"/>
</dbReference>
<dbReference type="AlphaFoldDB" id="A0A9Q1EZA9"/>
<proteinExistence type="predicted"/>